<dbReference type="InterPro" id="IPR015943">
    <property type="entry name" value="WD40/YVTN_repeat-like_dom_sf"/>
</dbReference>
<dbReference type="Gene3D" id="3.40.50.2300">
    <property type="match status" value="1"/>
</dbReference>
<dbReference type="Gene3D" id="2.130.10.10">
    <property type="entry name" value="YVTN repeat-like/Quinoprotein amine dehydrogenase"/>
    <property type="match status" value="2"/>
</dbReference>
<dbReference type="CDD" id="cd00082">
    <property type="entry name" value="HisKA"/>
    <property type="match status" value="1"/>
</dbReference>
<accession>A0A7K0FQ81</accession>
<dbReference type="PROSITE" id="PS00041">
    <property type="entry name" value="HTH_ARAC_FAMILY_1"/>
    <property type="match status" value="1"/>
</dbReference>
<protein>
    <recommendedName>
        <fullName evidence="2">histidine kinase</fullName>
        <ecNumber evidence="2">2.7.13.3</ecNumber>
    </recommendedName>
</protein>
<dbReference type="PROSITE" id="PS50109">
    <property type="entry name" value="HIS_KIN"/>
    <property type="match status" value="1"/>
</dbReference>
<evidence type="ECO:0000256" key="3">
    <source>
        <dbReference type="ARBA" id="ARBA00022553"/>
    </source>
</evidence>
<dbReference type="InterPro" id="IPR001789">
    <property type="entry name" value="Sig_transdc_resp-reg_receiver"/>
</dbReference>
<dbReference type="Pfam" id="PF07495">
    <property type="entry name" value="Y_Y_Y"/>
    <property type="match status" value="1"/>
</dbReference>
<dbReference type="SUPFAM" id="SSF47384">
    <property type="entry name" value="Homodimeric domain of signal transducing histidine kinase"/>
    <property type="match status" value="1"/>
</dbReference>
<dbReference type="GO" id="GO:0003700">
    <property type="term" value="F:DNA-binding transcription factor activity"/>
    <property type="evidence" value="ECO:0007669"/>
    <property type="project" value="InterPro"/>
</dbReference>
<evidence type="ECO:0000259" key="11">
    <source>
        <dbReference type="PROSITE" id="PS50110"/>
    </source>
</evidence>
<keyword evidence="5" id="KW-0238">DNA-binding</keyword>
<dbReference type="Pfam" id="PF02518">
    <property type="entry name" value="HATPase_c"/>
    <property type="match status" value="1"/>
</dbReference>
<dbReference type="InterPro" id="IPR018062">
    <property type="entry name" value="HTH_AraC-typ_CS"/>
</dbReference>
<dbReference type="PANTHER" id="PTHR43547:SF2">
    <property type="entry name" value="HYBRID SIGNAL TRANSDUCTION HISTIDINE KINASE C"/>
    <property type="match status" value="1"/>
</dbReference>
<dbReference type="Gene3D" id="3.30.565.10">
    <property type="entry name" value="Histidine kinase-like ATPase, C-terminal domain"/>
    <property type="match status" value="1"/>
</dbReference>
<organism evidence="12 13">
    <name type="scientific">Pedobacter puniceum</name>
    <dbReference type="NCBI Taxonomy" id="2666136"/>
    <lineage>
        <taxon>Bacteria</taxon>
        <taxon>Pseudomonadati</taxon>
        <taxon>Bacteroidota</taxon>
        <taxon>Sphingobacteriia</taxon>
        <taxon>Sphingobacteriales</taxon>
        <taxon>Sphingobacteriaceae</taxon>
        <taxon>Pedobacter</taxon>
    </lineage>
</organism>
<evidence type="ECO:0000256" key="8">
    <source>
        <dbReference type="SAM" id="Phobius"/>
    </source>
</evidence>
<feature type="domain" description="Histidine kinase" evidence="10">
    <location>
        <begin position="859"/>
        <end position="1085"/>
    </location>
</feature>
<comment type="catalytic activity">
    <reaction evidence="1">
        <text>ATP + protein L-histidine = ADP + protein N-phospho-L-histidine.</text>
        <dbReference type="EC" id="2.7.13.3"/>
    </reaction>
</comment>
<dbReference type="SMART" id="SM00388">
    <property type="entry name" value="HisKA"/>
    <property type="match status" value="1"/>
</dbReference>
<dbReference type="InterPro" id="IPR036097">
    <property type="entry name" value="HisK_dim/P_sf"/>
</dbReference>
<dbReference type="SUPFAM" id="SSF46689">
    <property type="entry name" value="Homeodomain-like"/>
    <property type="match status" value="1"/>
</dbReference>
<comment type="caution">
    <text evidence="12">The sequence shown here is derived from an EMBL/GenBank/DDBJ whole genome shotgun (WGS) entry which is preliminary data.</text>
</comment>
<dbReference type="CDD" id="cd00075">
    <property type="entry name" value="HATPase"/>
    <property type="match status" value="1"/>
</dbReference>
<dbReference type="InterPro" id="IPR018060">
    <property type="entry name" value="HTH_AraC"/>
</dbReference>
<dbReference type="SUPFAM" id="SSF63829">
    <property type="entry name" value="Calcium-dependent phosphotriesterase"/>
    <property type="match status" value="3"/>
</dbReference>
<keyword evidence="8" id="KW-1133">Transmembrane helix</keyword>
<dbReference type="EMBL" id="WKJI01000003">
    <property type="protein sequence ID" value="MRX48128.1"/>
    <property type="molecule type" value="Genomic_DNA"/>
</dbReference>
<dbReference type="SUPFAM" id="SSF55874">
    <property type="entry name" value="ATPase domain of HSP90 chaperone/DNA topoisomerase II/histidine kinase"/>
    <property type="match status" value="1"/>
</dbReference>
<dbReference type="Pfam" id="PF07494">
    <property type="entry name" value="Reg_prop"/>
    <property type="match status" value="4"/>
</dbReference>
<dbReference type="InterPro" id="IPR011110">
    <property type="entry name" value="Reg_prop"/>
</dbReference>
<dbReference type="InterPro" id="IPR004358">
    <property type="entry name" value="Sig_transdc_His_kin-like_C"/>
</dbReference>
<feature type="transmembrane region" description="Helical" evidence="8">
    <location>
        <begin position="805"/>
        <end position="827"/>
    </location>
</feature>
<keyword evidence="3 7" id="KW-0597">Phosphoprotein</keyword>
<evidence type="ECO:0000256" key="6">
    <source>
        <dbReference type="ARBA" id="ARBA00023163"/>
    </source>
</evidence>
<dbReference type="FunFam" id="2.60.40.10:FF:000791">
    <property type="entry name" value="Two-component system sensor histidine kinase/response regulator"/>
    <property type="match status" value="1"/>
</dbReference>
<dbReference type="RefSeq" id="WP_154288222.1">
    <property type="nucleotide sequence ID" value="NZ_WKJI01000003.1"/>
</dbReference>
<dbReference type="PANTHER" id="PTHR43547">
    <property type="entry name" value="TWO-COMPONENT HISTIDINE KINASE"/>
    <property type="match status" value="1"/>
</dbReference>
<dbReference type="PROSITE" id="PS50110">
    <property type="entry name" value="RESPONSE_REGULATORY"/>
    <property type="match status" value="1"/>
</dbReference>
<dbReference type="InterPro" id="IPR009057">
    <property type="entry name" value="Homeodomain-like_sf"/>
</dbReference>
<evidence type="ECO:0000256" key="1">
    <source>
        <dbReference type="ARBA" id="ARBA00000085"/>
    </source>
</evidence>
<feature type="modified residue" description="4-aspartylphosphate" evidence="7">
    <location>
        <position position="1172"/>
    </location>
</feature>
<keyword evidence="4" id="KW-0805">Transcription regulation</keyword>
<dbReference type="InterPro" id="IPR003594">
    <property type="entry name" value="HATPase_dom"/>
</dbReference>
<sequence length="1379" mass="157457">MMLASKCFSGISIRKICVTIFFFGFFLIGLFKTARSQYRVTEASNLISSNLLFERFYSRDGLPDDRIRTIFQDSRGFIWLGTMNGLARFDGYNFKKYSKSKDSTSICGNWAYAICEDNNKDIWVGTKQGLSRYDIRTNVFENFLYSKTKNSVIYNLINTLQFDNSGKLWIGTPKGLSVYDVTQRKFKNYKSYPFNLNIRKIIKSFDDYLWIATQDGVVHYNTANGKSKFFKIKVKPNAYGDRFWSLLEVDKNLYITTGREGLLKLPYNRVTKSYGTFEFSNNFTGGSLANTEIFSICKSKTGDVWLGTSDLGLVKIQNINNTNRKITFHQHNSLNDQSISNNQVFEVFIDKTEVLWCGTERGLNKLSLNLLPFQYYTFTNKSLKDNVRSLYTEDGKSIWLGTSKMGLFNYNLLSGATKYFRFSNSFQNANRSLLVDDNQVWNGSLEGALQLNKQGGSSTKAIDGHAVFAILKDTKGNKWFGTNNGLYKITISGSIINYLPSATEKGSISSEFVRAIYEDHKGNIWIGYENGSIDYYNPKKDAFVALPAAQNGEKIIGNTIFSIIEYPKNTIWAGSESGLNRLVFNKDGSYHIKSYSEDDGLPDKSVNGILADNKGNLWISTIKGLIKFNIQKEHFQTYLNNISFSFSSCFKYSDNCFLFGGSDGFVVFNPNLISSNKTAPQVVFSDFKLFNKSVNINEEINGDVILKESISNTKEITLDYYNNQFTIEFAALHYTNPQNNNYAYKLEGFNNNWTFVNAANRSATYTNLDAGEYIFTVKASNYSGVWNGTPQTLKITILPPPWKTVWAIIIYIILLNVLLYIFVRYLLIQSKQRQQIHFEQKEKEQLKKLNDMKVKFFTDVSHEFRTPLSLIVGPIEDIVTQNNLTDELKHKANLIYRNSKKLMYLIDELMTFQKLEQGMLKLKLVNADIIAFTQEIYDNFSHLAHKRNIDFRFISSENECTLDFDPEKIEIILNNLLFNAFKFSKQNGHISIIIKTLKAKEIQNLEKTTFTDDWLSIVVEDDGKGISSEEFNHLFERFFSENTVKGTGVGLSLTKSLVELHQGMITASSQPNVSTRFEVYLPVRNQASTENNHILVSDYDIKALVEESIIQDSADKADSIKEYTLLIVDDNPEVLDYLFLTFQDRYEVVKAENGSQALALAQELLPDMIISDVMMPEMDGVEFCKAIKSNINTCHIPLILLTAKSAVEDRITGYETGADDYIPKPFHPNILKTRVDNLIEAQRRIVEKFQTDGGVVVPKNVVKNPLDEKFLNKVIESIKANMSNEDLSVEELGSMVAMSRSNLFRKLKAITGQTPIEFIYYIRLKYAMELLLERKLSISEIAYEVGFKNPSSFTKSFKKQFGKSPREFLNNVIENRQKS</sequence>
<dbReference type="PRINTS" id="PR00344">
    <property type="entry name" value="BCTRLSENSOR"/>
</dbReference>
<dbReference type="GO" id="GO:0000155">
    <property type="term" value="F:phosphorelay sensor kinase activity"/>
    <property type="evidence" value="ECO:0007669"/>
    <property type="project" value="InterPro"/>
</dbReference>
<evidence type="ECO:0000256" key="4">
    <source>
        <dbReference type="ARBA" id="ARBA00023015"/>
    </source>
</evidence>
<dbReference type="SUPFAM" id="SSF52172">
    <property type="entry name" value="CheY-like"/>
    <property type="match status" value="1"/>
</dbReference>
<dbReference type="InterPro" id="IPR011123">
    <property type="entry name" value="Y_Y_Y"/>
</dbReference>
<dbReference type="Gene3D" id="1.10.10.60">
    <property type="entry name" value="Homeodomain-like"/>
    <property type="match status" value="2"/>
</dbReference>
<keyword evidence="8" id="KW-0472">Membrane</keyword>
<evidence type="ECO:0000259" key="10">
    <source>
        <dbReference type="PROSITE" id="PS50109"/>
    </source>
</evidence>
<proteinExistence type="predicted"/>
<evidence type="ECO:0000259" key="9">
    <source>
        <dbReference type="PROSITE" id="PS01124"/>
    </source>
</evidence>
<keyword evidence="13" id="KW-1185">Reference proteome</keyword>
<dbReference type="Pfam" id="PF00512">
    <property type="entry name" value="HisKA"/>
    <property type="match status" value="1"/>
</dbReference>
<dbReference type="InterPro" id="IPR036890">
    <property type="entry name" value="HATPase_C_sf"/>
</dbReference>
<reference evidence="12 13" key="1">
    <citation type="submission" date="2019-11" db="EMBL/GenBank/DDBJ databases">
        <authorList>
            <person name="Cheng Q."/>
            <person name="Yang Z."/>
        </authorList>
    </citation>
    <scope>NUCLEOTIDE SEQUENCE [LARGE SCALE GENOMIC DNA]</scope>
    <source>
        <strain evidence="12 13">HX-22-1</strain>
    </source>
</reference>
<dbReference type="InterPro" id="IPR003661">
    <property type="entry name" value="HisK_dim/P_dom"/>
</dbReference>
<dbReference type="Proteomes" id="UP000462931">
    <property type="component" value="Unassembled WGS sequence"/>
</dbReference>
<keyword evidence="8" id="KW-0812">Transmembrane</keyword>
<dbReference type="Gene3D" id="2.60.40.10">
    <property type="entry name" value="Immunoglobulins"/>
    <property type="match status" value="1"/>
</dbReference>
<dbReference type="InterPro" id="IPR011006">
    <property type="entry name" value="CheY-like_superfamily"/>
</dbReference>
<keyword evidence="6" id="KW-0804">Transcription</keyword>
<feature type="domain" description="HTH araC/xylS-type" evidence="9">
    <location>
        <begin position="1272"/>
        <end position="1371"/>
    </location>
</feature>
<dbReference type="SMART" id="SM00387">
    <property type="entry name" value="HATPase_c"/>
    <property type="match status" value="1"/>
</dbReference>
<evidence type="ECO:0000256" key="7">
    <source>
        <dbReference type="PROSITE-ProRule" id="PRU00169"/>
    </source>
</evidence>
<dbReference type="SMART" id="SM00342">
    <property type="entry name" value="HTH_ARAC"/>
    <property type="match status" value="1"/>
</dbReference>
<evidence type="ECO:0000256" key="2">
    <source>
        <dbReference type="ARBA" id="ARBA00012438"/>
    </source>
</evidence>
<dbReference type="EC" id="2.7.13.3" evidence="2"/>
<dbReference type="Pfam" id="PF12833">
    <property type="entry name" value="HTH_18"/>
    <property type="match status" value="1"/>
</dbReference>
<gene>
    <name evidence="12" type="ORF">GJJ64_13095</name>
</gene>
<evidence type="ECO:0000313" key="13">
    <source>
        <dbReference type="Proteomes" id="UP000462931"/>
    </source>
</evidence>
<evidence type="ECO:0000256" key="5">
    <source>
        <dbReference type="ARBA" id="ARBA00023125"/>
    </source>
</evidence>
<dbReference type="GO" id="GO:0043565">
    <property type="term" value="F:sequence-specific DNA binding"/>
    <property type="evidence" value="ECO:0007669"/>
    <property type="project" value="InterPro"/>
</dbReference>
<evidence type="ECO:0000313" key="12">
    <source>
        <dbReference type="EMBL" id="MRX48128.1"/>
    </source>
</evidence>
<name>A0A7K0FQ81_9SPHI</name>
<dbReference type="InterPro" id="IPR013783">
    <property type="entry name" value="Ig-like_fold"/>
</dbReference>
<dbReference type="Pfam" id="PF00072">
    <property type="entry name" value="Response_reg"/>
    <property type="match status" value="1"/>
</dbReference>
<dbReference type="PROSITE" id="PS01124">
    <property type="entry name" value="HTH_ARAC_FAMILY_2"/>
    <property type="match status" value="1"/>
</dbReference>
<dbReference type="SMART" id="SM00448">
    <property type="entry name" value="REC"/>
    <property type="match status" value="1"/>
</dbReference>
<feature type="domain" description="Response regulatory" evidence="11">
    <location>
        <begin position="1124"/>
        <end position="1239"/>
    </location>
</feature>
<dbReference type="Gene3D" id="1.10.287.130">
    <property type="match status" value="1"/>
</dbReference>
<dbReference type="InterPro" id="IPR005467">
    <property type="entry name" value="His_kinase_dom"/>
</dbReference>